<dbReference type="EMBL" id="JAUZQC010000005">
    <property type="protein sequence ID" value="KAK5871477.1"/>
    <property type="molecule type" value="Genomic_DNA"/>
</dbReference>
<evidence type="ECO:0000313" key="2">
    <source>
        <dbReference type="Proteomes" id="UP001346869"/>
    </source>
</evidence>
<reference evidence="1 2" key="1">
    <citation type="journal article" date="2023" name="Genes (Basel)">
        <title>Chromosome-Level Genome Assembly and Circadian Gene Repertoire of the Patagonia Blennie Eleginops maclovinus-The Closest Ancestral Proxy of Antarctic Cryonotothenioids.</title>
        <authorList>
            <person name="Cheng C.C."/>
            <person name="Rivera-Colon A.G."/>
            <person name="Minhas B.F."/>
            <person name="Wilson L."/>
            <person name="Rayamajhi N."/>
            <person name="Vargas-Chacoff L."/>
            <person name="Catchen J.M."/>
        </authorList>
    </citation>
    <scope>NUCLEOTIDE SEQUENCE [LARGE SCALE GENOMIC DNA]</scope>
    <source>
        <strain evidence="1">JMC-PN-2008</strain>
    </source>
</reference>
<name>A0AAN7Y1X9_ELEMC</name>
<protein>
    <submittedName>
        <fullName evidence="1">Uncharacterized protein</fullName>
    </submittedName>
</protein>
<gene>
    <name evidence="1" type="ORF">PBY51_004358</name>
</gene>
<reference evidence="1 2" key="2">
    <citation type="journal article" date="2023" name="Mol. Biol. Evol.">
        <title>Genomics of Secondarily Temperate Adaptation in the Only Non-Antarctic Icefish.</title>
        <authorList>
            <person name="Rivera-Colon A.G."/>
            <person name="Rayamajhi N."/>
            <person name="Minhas B.F."/>
            <person name="Madrigal G."/>
            <person name="Bilyk K.T."/>
            <person name="Yoon V."/>
            <person name="Hune M."/>
            <person name="Gregory S."/>
            <person name="Cheng C.H.C."/>
            <person name="Catchen J.M."/>
        </authorList>
    </citation>
    <scope>NUCLEOTIDE SEQUENCE [LARGE SCALE GENOMIC DNA]</scope>
    <source>
        <strain evidence="1">JMC-PN-2008</strain>
    </source>
</reference>
<comment type="caution">
    <text evidence="1">The sequence shown here is derived from an EMBL/GenBank/DDBJ whole genome shotgun (WGS) entry which is preliminary data.</text>
</comment>
<accession>A0AAN7Y1X9</accession>
<evidence type="ECO:0000313" key="1">
    <source>
        <dbReference type="EMBL" id="KAK5871477.1"/>
    </source>
</evidence>
<organism evidence="1 2">
    <name type="scientific">Eleginops maclovinus</name>
    <name type="common">Patagonian blennie</name>
    <name type="synonym">Eleginus maclovinus</name>
    <dbReference type="NCBI Taxonomy" id="56733"/>
    <lineage>
        <taxon>Eukaryota</taxon>
        <taxon>Metazoa</taxon>
        <taxon>Chordata</taxon>
        <taxon>Craniata</taxon>
        <taxon>Vertebrata</taxon>
        <taxon>Euteleostomi</taxon>
        <taxon>Actinopterygii</taxon>
        <taxon>Neopterygii</taxon>
        <taxon>Teleostei</taxon>
        <taxon>Neoteleostei</taxon>
        <taxon>Acanthomorphata</taxon>
        <taxon>Eupercaria</taxon>
        <taxon>Perciformes</taxon>
        <taxon>Notothenioidei</taxon>
        <taxon>Eleginopidae</taxon>
        <taxon>Eleginops</taxon>
    </lineage>
</organism>
<sequence>MRTSRGAWMRFPDVSVKPVSFKERITGSRDADTHPCDDLLILPTAGGSSHQQKSTCHHVCESEAVRGLLIDEITEQH</sequence>
<dbReference type="AlphaFoldDB" id="A0AAN7Y1X9"/>
<dbReference type="Proteomes" id="UP001346869">
    <property type="component" value="Unassembled WGS sequence"/>
</dbReference>
<proteinExistence type="predicted"/>
<keyword evidence="2" id="KW-1185">Reference proteome</keyword>